<keyword evidence="3" id="KW-1185">Reference proteome</keyword>
<dbReference type="Pfam" id="PF00557">
    <property type="entry name" value="Peptidase_M24"/>
    <property type="match status" value="1"/>
</dbReference>
<dbReference type="Gene3D" id="3.90.230.10">
    <property type="entry name" value="Creatinase/methionine aminopeptidase superfamily"/>
    <property type="match status" value="1"/>
</dbReference>
<sequence>MNERLLNPISDDELERRWAAVRLRMQEEKIDVLLMQGSNDFMGGYIKYFTDIPATNGYPVTVLFPRDAPMTVIGQGTFGMVQDFRSRPSPARRGVGRYLGTPSYLPIGYTVPYDAQLAIEALAPYAQGRIGVVGAGIISSAFLDAVRRGVPAGTQWLDASEMVDRIKVEKSDAEIDRMFAAAAMQDRAWQAVLDAIRPGIRDNELAALAEYECRKAGSEQGLYLCASAPVGTAAMFGNRYFQNRVIQQGDYFSLLIESSGPGGYFTELGRTVVLGKASDDMRDEFGFVLEARKFTTDRLVPGCSGRALWEDYNAFMRANGRPEEKRLHCHGQGYDMVERPLMRHDESMTLRPRTVLACHPTYATATTFSWICDNYLVKLDGTTERLHRTPEQIFER</sequence>
<dbReference type="InterPro" id="IPR050659">
    <property type="entry name" value="Peptidase_M24B"/>
</dbReference>
<dbReference type="EMBL" id="BAAAEN010000045">
    <property type="protein sequence ID" value="GAA0533548.1"/>
    <property type="molecule type" value="Genomic_DNA"/>
</dbReference>
<proteinExistence type="predicted"/>
<accession>A0ABN1D466</accession>
<evidence type="ECO:0000313" key="3">
    <source>
        <dbReference type="Proteomes" id="UP001501706"/>
    </source>
</evidence>
<dbReference type="InterPro" id="IPR029149">
    <property type="entry name" value="Creatin/AminoP/Spt16_N"/>
</dbReference>
<dbReference type="RefSeq" id="WP_343928804.1">
    <property type="nucleotide sequence ID" value="NZ_BAAAEN010000045.1"/>
</dbReference>
<dbReference type="InterPro" id="IPR000994">
    <property type="entry name" value="Pept_M24"/>
</dbReference>
<dbReference type="CDD" id="cd01066">
    <property type="entry name" value="APP_MetAP"/>
    <property type="match status" value="1"/>
</dbReference>
<dbReference type="PANTHER" id="PTHR46112:SF2">
    <property type="entry name" value="XAA-PRO AMINOPEPTIDASE P-RELATED"/>
    <property type="match status" value="1"/>
</dbReference>
<feature type="domain" description="Peptidase M24" evidence="1">
    <location>
        <begin position="177"/>
        <end position="364"/>
    </location>
</feature>
<organism evidence="2 3">
    <name type="scientific">Pigmentiphaga daeguensis</name>
    <dbReference type="NCBI Taxonomy" id="414049"/>
    <lineage>
        <taxon>Bacteria</taxon>
        <taxon>Pseudomonadati</taxon>
        <taxon>Pseudomonadota</taxon>
        <taxon>Betaproteobacteria</taxon>
        <taxon>Burkholderiales</taxon>
        <taxon>Alcaligenaceae</taxon>
        <taxon>Pigmentiphaga</taxon>
    </lineage>
</organism>
<evidence type="ECO:0000313" key="2">
    <source>
        <dbReference type="EMBL" id="GAA0533548.1"/>
    </source>
</evidence>
<dbReference type="Gene3D" id="3.40.350.10">
    <property type="entry name" value="Creatinase/prolidase N-terminal domain"/>
    <property type="match status" value="1"/>
</dbReference>
<gene>
    <name evidence="2" type="ORF">GCM10009097_58490</name>
</gene>
<dbReference type="SUPFAM" id="SSF55920">
    <property type="entry name" value="Creatinase/aminopeptidase"/>
    <property type="match status" value="1"/>
</dbReference>
<evidence type="ECO:0000259" key="1">
    <source>
        <dbReference type="Pfam" id="PF00557"/>
    </source>
</evidence>
<dbReference type="Proteomes" id="UP001501706">
    <property type="component" value="Unassembled WGS sequence"/>
</dbReference>
<comment type="caution">
    <text evidence="2">The sequence shown here is derived from an EMBL/GenBank/DDBJ whole genome shotgun (WGS) entry which is preliminary data.</text>
</comment>
<protein>
    <submittedName>
        <fullName evidence="2">M24 family metallopeptidase</fullName>
    </submittedName>
</protein>
<dbReference type="SUPFAM" id="SSF53092">
    <property type="entry name" value="Creatinase/prolidase N-terminal domain"/>
    <property type="match status" value="1"/>
</dbReference>
<reference evidence="2 3" key="1">
    <citation type="journal article" date="2019" name="Int. J. Syst. Evol. Microbiol.">
        <title>The Global Catalogue of Microorganisms (GCM) 10K type strain sequencing project: providing services to taxonomists for standard genome sequencing and annotation.</title>
        <authorList>
            <consortium name="The Broad Institute Genomics Platform"/>
            <consortium name="The Broad Institute Genome Sequencing Center for Infectious Disease"/>
            <person name="Wu L."/>
            <person name="Ma J."/>
        </authorList>
    </citation>
    <scope>NUCLEOTIDE SEQUENCE [LARGE SCALE GENOMIC DNA]</scope>
    <source>
        <strain evidence="2 3">JCM 14330</strain>
    </source>
</reference>
<dbReference type="InterPro" id="IPR036005">
    <property type="entry name" value="Creatinase/aminopeptidase-like"/>
</dbReference>
<name>A0ABN1D466_9BURK</name>
<dbReference type="PANTHER" id="PTHR46112">
    <property type="entry name" value="AMINOPEPTIDASE"/>
    <property type="match status" value="1"/>
</dbReference>